<feature type="region of interest" description="Disordered" evidence="5">
    <location>
        <begin position="465"/>
        <end position="514"/>
    </location>
</feature>
<dbReference type="FunFam" id="3.30.160.60:FF:000446">
    <property type="entry name" value="Zinc finger protein"/>
    <property type="match status" value="1"/>
</dbReference>
<feature type="compositionally biased region" description="Low complexity" evidence="5">
    <location>
        <begin position="1275"/>
        <end position="1294"/>
    </location>
</feature>
<feature type="region of interest" description="Disordered" evidence="5">
    <location>
        <begin position="643"/>
        <end position="678"/>
    </location>
</feature>
<dbReference type="Pfam" id="PF00096">
    <property type="entry name" value="zf-C2H2"/>
    <property type="match status" value="7"/>
</dbReference>
<feature type="compositionally biased region" description="Basic and acidic residues" evidence="5">
    <location>
        <begin position="2102"/>
        <end position="2112"/>
    </location>
</feature>
<feature type="region of interest" description="Disordered" evidence="5">
    <location>
        <begin position="2091"/>
        <end position="2116"/>
    </location>
</feature>
<dbReference type="FunFam" id="3.30.160.60:FF:001788">
    <property type="entry name" value="ras-responsive element-binding protein 1"/>
    <property type="match status" value="1"/>
</dbReference>
<evidence type="ECO:0000256" key="1">
    <source>
        <dbReference type="ARBA" id="ARBA00022723"/>
    </source>
</evidence>
<feature type="compositionally biased region" description="Basic and acidic residues" evidence="5">
    <location>
        <begin position="1534"/>
        <end position="1544"/>
    </location>
</feature>
<feature type="domain" description="C2H2-type" evidence="6">
    <location>
        <begin position="1626"/>
        <end position="1655"/>
    </location>
</feature>
<feature type="domain" description="C2H2-type" evidence="6">
    <location>
        <begin position="447"/>
        <end position="474"/>
    </location>
</feature>
<name>A0A9W3AYM3_BIOGL</name>
<gene>
    <name evidence="8" type="primary">LOC106077324</name>
</gene>
<feature type="compositionally biased region" description="Basic residues" evidence="5">
    <location>
        <begin position="1"/>
        <end position="11"/>
    </location>
</feature>
<feature type="region of interest" description="Disordered" evidence="5">
    <location>
        <begin position="288"/>
        <end position="372"/>
    </location>
</feature>
<protein>
    <submittedName>
        <fullName evidence="8">Ras-responsive element-binding protein 1-like isoform X1</fullName>
    </submittedName>
</protein>
<keyword evidence="7" id="KW-1185">Reference proteome</keyword>
<feature type="domain" description="C2H2-type" evidence="6">
    <location>
        <begin position="2022"/>
        <end position="2044"/>
    </location>
</feature>
<evidence type="ECO:0000256" key="4">
    <source>
        <dbReference type="PROSITE-ProRule" id="PRU00042"/>
    </source>
</evidence>
<feature type="compositionally biased region" description="Basic and acidic residues" evidence="5">
    <location>
        <begin position="565"/>
        <end position="578"/>
    </location>
</feature>
<organism evidence="7 8">
    <name type="scientific">Biomphalaria glabrata</name>
    <name type="common">Bloodfluke planorb</name>
    <name type="synonym">Freshwater snail</name>
    <dbReference type="NCBI Taxonomy" id="6526"/>
    <lineage>
        <taxon>Eukaryota</taxon>
        <taxon>Metazoa</taxon>
        <taxon>Spiralia</taxon>
        <taxon>Lophotrochozoa</taxon>
        <taxon>Mollusca</taxon>
        <taxon>Gastropoda</taxon>
        <taxon>Heterobranchia</taxon>
        <taxon>Euthyneura</taxon>
        <taxon>Panpulmonata</taxon>
        <taxon>Hygrophila</taxon>
        <taxon>Lymnaeoidea</taxon>
        <taxon>Planorbidae</taxon>
        <taxon>Biomphalaria</taxon>
    </lineage>
</organism>
<feature type="domain" description="C2H2-type" evidence="6">
    <location>
        <begin position="1823"/>
        <end position="1851"/>
    </location>
</feature>
<feature type="compositionally biased region" description="Acidic residues" evidence="5">
    <location>
        <begin position="803"/>
        <end position="817"/>
    </location>
</feature>
<feature type="region of interest" description="Disordered" evidence="5">
    <location>
        <begin position="1114"/>
        <end position="1135"/>
    </location>
</feature>
<dbReference type="InterPro" id="IPR036236">
    <property type="entry name" value="Znf_C2H2_sf"/>
</dbReference>
<dbReference type="GO" id="GO:0001228">
    <property type="term" value="F:DNA-binding transcription activator activity, RNA polymerase II-specific"/>
    <property type="evidence" value="ECO:0007669"/>
    <property type="project" value="TreeGrafter"/>
</dbReference>
<feature type="compositionally biased region" description="Low complexity" evidence="5">
    <location>
        <begin position="1250"/>
        <end position="1262"/>
    </location>
</feature>
<dbReference type="SUPFAM" id="SSF57667">
    <property type="entry name" value="beta-beta-alpha zinc fingers"/>
    <property type="match status" value="8"/>
</dbReference>
<dbReference type="PROSITE" id="PS50157">
    <property type="entry name" value="ZINC_FINGER_C2H2_2"/>
    <property type="match status" value="14"/>
</dbReference>
<feature type="region of interest" description="Disordered" evidence="5">
    <location>
        <begin position="1668"/>
        <end position="1687"/>
    </location>
</feature>
<feature type="compositionally biased region" description="Basic and acidic residues" evidence="5">
    <location>
        <begin position="1368"/>
        <end position="1387"/>
    </location>
</feature>
<feature type="domain" description="C2H2-type" evidence="6">
    <location>
        <begin position="419"/>
        <end position="446"/>
    </location>
</feature>
<feature type="region of interest" description="Disordered" evidence="5">
    <location>
        <begin position="1357"/>
        <end position="1400"/>
    </location>
</feature>
<evidence type="ECO:0000256" key="2">
    <source>
        <dbReference type="ARBA" id="ARBA00022771"/>
    </source>
</evidence>
<feature type="compositionally biased region" description="Polar residues" evidence="5">
    <location>
        <begin position="1443"/>
        <end position="1459"/>
    </location>
</feature>
<feature type="compositionally biased region" description="Polar residues" evidence="5">
    <location>
        <begin position="493"/>
        <end position="502"/>
    </location>
</feature>
<feature type="domain" description="C2H2-type" evidence="6">
    <location>
        <begin position="583"/>
        <end position="605"/>
    </location>
</feature>
<dbReference type="GO" id="GO:0005634">
    <property type="term" value="C:nucleus"/>
    <property type="evidence" value="ECO:0007669"/>
    <property type="project" value="TreeGrafter"/>
</dbReference>
<keyword evidence="1" id="KW-0479">Metal-binding</keyword>
<feature type="region of interest" description="Disordered" evidence="5">
    <location>
        <begin position="114"/>
        <end position="142"/>
    </location>
</feature>
<feature type="region of interest" description="Disordered" evidence="5">
    <location>
        <begin position="1917"/>
        <end position="1940"/>
    </location>
</feature>
<feature type="domain" description="C2H2-type" evidence="6">
    <location>
        <begin position="1994"/>
        <end position="2021"/>
    </location>
</feature>
<dbReference type="InterPro" id="IPR052795">
    <property type="entry name" value="RREB1"/>
</dbReference>
<feature type="domain" description="C2H2-type" evidence="6">
    <location>
        <begin position="748"/>
        <end position="775"/>
    </location>
</feature>
<dbReference type="OrthoDB" id="3069995at2759"/>
<feature type="compositionally biased region" description="Acidic residues" evidence="5">
    <location>
        <begin position="1198"/>
        <end position="1208"/>
    </location>
</feature>
<feature type="region of interest" description="Disordered" evidence="5">
    <location>
        <begin position="1534"/>
        <end position="1554"/>
    </location>
</feature>
<sequence>MSRRKQPRPRPLKASSSTDDGDLFNEVGLASGEQEADGATLEGMQIKEPSMGEYRGQGTYLTRVPYEGPVGFTGAQVSSPASSFSGFSSPYTAIPPNFLFPGPSAFTAPPSSYLPSPYTEHEEMARQKTSPGKRPPRDDTWKPKKCQVCLQNRLQDTKPRSPVEKEEYFIDNDGTLTIKNGVCPRRLALRLFQEVHTNRVKYEDLLGENIVKFLLNLRQIVEKHQDKCPDEEPAFLITTNKVLEKHASGSYRPERLLESLKRSHELTESSPNILEAALPRIKRAFQAGEENSQTPNKHSNRSSPPKLVHQSQEIADLSDSYSPAHDALSPMDFDVGKRAGSDRGGSETSSRVNSPAPSLSSNTSGLSNTKRGTKILPVASTDGQTKYLCPVCNLDLPNDHELTVHIRSHNQTGHQTTPNTCTICKKTLSSQSSLDRHMLVHSGERPFKCKICDMSFTTNGNMHRHARIHGKNEKNGTPMMKPTPGRKPKPQPDDSQLGSSSRVMPPSPSLTNQPQFPDFLRNYYSLMLHPAYPSFSAIYSDGARNFPFAPMDDLRTDFTMPKRPRLSEPFREPSPDLRSPKTYPCNVCDKVFKNQFSLDSHMEEHVIVDHQLEAEAGAACKTCKTVAKSEQSLLLHIMTHHKKEEDVAEPDTKPGKKSPSSPTQSSSSTAVNSSNNGTNSSSICFQDLSFADFTCKKFSLIAKAFIEGSPQVKGSKNPLFKCNECGKEFPVEGAKDLHEASHVPEEYTKCPKCDCHFTEPSRLQDHMLKHVADKKFQKHADMSQNHFLIQFGLKAKDDNGDTVVDDQNSEEDEEEDGVYCGPVKEEKKSSTTDDEDDTESLNILNNSPISVPKLDMASTKLLSLTTSSTPTKHRAVFPKILLRESLLGTHLLSSSKSYCDSDSEHDIADLPDRALLRKFPCKYCDKVLTNPQELKLHQGTHRSTSQLQCRVCSYTSTDKSSLMRHMRTHSGERPFKCGICEYSFTTKANCERHMKQKHNLEKDRLSDNLVYNEYVISKSDSPSPPLKSGGSTRLVSLPFQCTVCKAEFQHSLALEQHVQSSPSCRKVFLCTLCKSSFKSKTIASSHLVTYHPEIPSRFQNEYIVLIESPLSFTPSPTLTSPPPAHSKTPATSPFNLTHTEEFSSLDVKPPLGLFDNKRLHLDVRKIETSEKPLDFSKPLTKTSCQPSAHRGAQSGSFSEDDQQSDDAPIDLSVQRSSSSSPWGKSPTIQNQSPYSIMRHSKDYFGELAPSSSSSKRSTSSSSFDLAPNKRSSDGNNNSLSPSSTRLLLPFSPTLKPQKPCPGSTLASLDVKQPVFPLLTQTLKQAILTPPTQLVLTPPASSATGKDKLGLDQKIGLQQNLQDSNKAAPKTEKNKDVEKTSDESELKAQKGSSSESDSGSELASVNKILDAASVQSFQEYLSIAENEELDAKSVSSSDDSNQSLENMFSNSQSFNSGTMPSSKSDDGSKSKPEDSTSDEGEGTDGSPPSVTVNVALIDNTLPKVFRDRQYKQNKEDIIDDPSNMSKQTIAELIEKVSKEKSDSPTKKKRNSYADSPHKFSCPYCPRCFPWLSSLNRHLLTHTGQKPFKCPRCPVTFSTKSNRERHLIRKHNVNMLDPASRSTMDRPYKCHLCVFSSFSTQSNLIKHYKDRHDGVSPPMKVLEVVERSLSDGEGEDSQLNGHGASYEDEEEYNSLIEMRGGLSDKEIMLQNYTQDSNSSHGSSAVDPHKKRNAIFNLPSDEDHVKPSSVKSLTGVTNRPGIDDTVLSDTMKQFLDKSVKQAVEDSQRRAIEKGSKFILTPYIERHLRHLPSSDDSGLDLTLYPKEQCPKCDREFLNQKILIKHLKNEHGSDLPFKCHICENSFSSRVECLQHQAQSHQTEWNTLKDKNEITNVQVFGTRLDKMIDKLCKRGRDILEKNRQKSDAQIVSAKNKKNSGHIKKQDLPSVIKVLPKDMEEDKKDVDKKDMDNASNKKDEEVVETGILEEVITSDYLQRKVYCALCPKRFWSMQDLKRHMRSHTGERPYRCDICFQKFTLKHSMNRHKANHHSDILNPQDGTSEDDGSGSDGCGQAASLASNAPVSTASTLEMNGAKTANAKDTTSDDNNNKNDAHTHEEEEDILHNLLGVESSTIDQIFELKDSAASILGVVQNSKN</sequence>
<keyword evidence="3" id="KW-0862">Zinc</keyword>
<dbReference type="FunFam" id="3.30.160.60:FF:002476">
    <property type="entry name" value="Ras responsive element binding protein 1a"/>
    <property type="match status" value="1"/>
</dbReference>
<dbReference type="GeneID" id="106077324"/>
<feature type="region of interest" description="Disordered" evidence="5">
    <location>
        <begin position="1951"/>
        <end position="1970"/>
    </location>
</feature>
<dbReference type="InterPro" id="IPR013087">
    <property type="entry name" value="Znf_C2H2_type"/>
</dbReference>
<dbReference type="GO" id="GO:0000978">
    <property type="term" value="F:RNA polymerase II cis-regulatory region sequence-specific DNA binding"/>
    <property type="evidence" value="ECO:0007669"/>
    <property type="project" value="TreeGrafter"/>
</dbReference>
<dbReference type="PROSITE" id="PS00028">
    <property type="entry name" value="ZINC_FINGER_C2H2_1"/>
    <property type="match status" value="14"/>
</dbReference>
<feature type="compositionally biased region" description="Polar residues" evidence="5">
    <location>
        <begin position="289"/>
        <end position="313"/>
    </location>
</feature>
<feature type="region of interest" description="Disordered" evidence="5">
    <location>
        <begin position="799"/>
        <end position="846"/>
    </location>
</feature>
<evidence type="ECO:0000256" key="5">
    <source>
        <dbReference type="SAM" id="MobiDB-lite"/>
    </source>
</evidence>
<dbReference type="PANTHER" id="PTHR46451">
    <property type="entry name" value="RAS-RESPONSIVE ELEMENT-BINDING PROTEIN 1"/>
    <property type="match status" value="1"/>
</dbReference>
<dbReference type="RefSeq" id="XP_055892316.1">
    <property type="nucleotide sequence ID" value="XM_056036341.1"/>
</dbReference>
<feature type="region of interest" description="Disordered" evidence="5">
    <location>
        <begin position="2042"/>
        <end position="2074"/>
    </location>
</feature>
<feature type="domain" description="C2H2-type" evidence="6">
    <location>
        <begin position="919"/>
        <end position="946"/>
    </location>
</feature>
<feature type="compositionally biased region" description="Polar residues" evidence="5">
    <location>
        <begin position="346"/>
        <end position="357"/>
    </location>
</feature>
<feature type="domain" description="C2H2-type" evidence="6">
    <location>
        <begin position="947"/>
        <end position="974"/>
    </location>
</feature>
<feature type="compositionally biased region" description="Low complexity" evidence="5">
    <location>
        <begin position="657"/>
        <end position="678"/>
    </location>
</feature>
<evidence type="ECO:0000313" key="8">
    <source>
        <dbReference type="RefSeq" id="XP_055892316.1"/>
    </source>
</evidence>
<accession>A0A9W3AYM3</accession>
<feature type="region of interest" description="Disordered" evidence="5">
    <location>
        <begin position="1734"/>
        <end position="1754"/>
    </location>
</feature>
<feature type="region of interest" description="Disordered" evidence="5">
    <location>
        <begin position="1"/>
        <end position="52"/>
    </location>
</feature>
<feature type="region of interest" description="Disordered" evidence="5">
    <location>
        <begin position="1428"/>
        <end position="1490"/>
    </location>
</feature>
<reference evidence="8" key="1">
    <citation type="submission" date="2025-08" db="UniProtKB">
        <authorList>
            <consortium name="RefSeq"/>
        </authorList>
    </citation>
    <scope>IDENTIFICATION</scope>
</reference>
<feature type="compositionally biased region" description="Low complexity" evidence="5">
    <location>
        <begin position="1390"/>
        <end position="1400"/>
    </location>
</feature>
<feature type="compositionally biased region" description="Basic and acidic residues" evidence="5">
    <location>
        <begin position="334"/>
        <end position="345"/>
    </location>
</feature>
<proteinExistence type="predicted"/>
<feature type="region of interest" description="Disordered" evidence="5">
    <location>
        <begin position="559"/>
        <end position="578"/>
    </location>
</feature>
<dbReference type="OMA" id="QSVNTPC"/>
<feature type="domain" description="C2H2-type" evidence="6">
    <location>
        <begin position="1852"/>
        <end position="1880"/>
    </location>
</feature>
<dbReference type="PANTHER" id="PTHR46451:SF1">
    <property type="entry name" value="RAS-RESPONSIVE ELEMENT-BINDING PROTEIN 1"/>
    <property type="match status" value="1"/>
</dbReference>
<feature type="compositionally biased region" description="Low complexity" evidence="5">
    <location>
        <begin position="358"/>
        <end position="369"/>
    </location>
</feature>
<dbReference type="Gene3D" id="3.30.160.60">
    <property type="entry name" value="Classic Zinc Finger"/>
    <property type="match status" value="13"/>
</dbReference>
<feature type="compositionally biased region" description="Basic and acidic residues" evidence="5">
    <location>
        <begin position="643"/>
        <end position="654"/>
    </location>
</feature>
<evidence type="ECO:0000313" key="7">
    <source>
        <dbReference type="Proteomes" id="UP001165740"/>
    </source>
</evidence>
<feature type="domain" description="C2H2-type" evidence="6">
    <location>
        <begin position="720"/>
        <end position="747"/>
    </location>
</feature>
<feature type="compositionally biased region" description="Basic and acidic residues" evidence="5">
    <location>
        <begin position="1462"/>
        <end position="1473"/>
    </location>
</feature>
<evidence type="ECO:0000259" key="6">
    <source>
        <dbReference type="PROSITE" id="PS50157"/>
    </source>
</evidence>
<evidence type="ECO:0000256" key="3">
    <source>
        <dbReference type="ARBA" id="ARBA00022833"/>
    </source>
</evidence>
<feature type="region of interest" description="Disordered" evidence="5">
    <location>
        <begin position="1174"/>
        <end position="1302"/>
    </location>
</feature>
<feature type="domain" description="C2H2-type" evidence="6">
    <location>
        <begin position="975"/>
        <end position="1003"/>
    </location>
</feature>
<dbReference type="GO" id="GO:0008270">
    <property type="term" value="F:zinc ion binding"/>
    <property type="evidence" value="ECO:0007669"/>
    <property type="project" value="UniProtKB-KW"/>
</dbReference>
<dbReference type="Proteomes" id="UP001165740">
    <property type="component" value="Chromosome 7"/>
</dbReference>
<dbReference type="SMART" id="SM00355">
    <property type="entry name" value="ZnF_C2H2"/>
    <property type="match status" value="19"/>
</dbReference>
<keyword evidence="2 4" id="KW-0863">Zinc-finger</keyword>
<feature type="compositionally biased region" description="Low complexity" evidence="5">
    <location>
        <begin position="1431"/>
        <end position="1442"/>
    </location>
</feature>
<feature type="domain" description="C2H2-type" evidence="6">
    <location>
        <begin position="1558"/>
        <end position="1585"/>
    </location>
</feature>
<dbReference type="FunFam" id="3.30.160.60:FF:000682">
    <property type="entry name" value="ras-responsive element-binding protein 1 isoform X1"/>
    <property type="match status" value="1"/>
</dbReference>